<evidence type="ECO:0008006" key="2">
    <source>
        <dbReference type="Google" id="ProtNLM"/>
    </source>
</evidence>
<evidence type="ECO:0000313" key="1">
    <source>
        <dbReference type="EMBL" id="SVC72126.1"/>
    </source>
</evidence>
<dbReference type="AlphaFoldDB" id="A0A382PFW6"/>
<gene>
    <name evidence="1" type="ORF">METZ01_LOCUS324980</name>
</gene>
<dbReference type="EMBL" id="UINC01107044">
    <property type="protein sequence ID" value="SVC72126.1"/>
    <property type="molecule type" value="Genomic_DNA"/>
</dbReference>
<protein>
    <recommendedName>
        <fullName evidence="2">Resolvase HTH domain-containing protein</fullName>
    </recommendedName>
</protein>
<organism evidence="1">
    <name type="scientific">marine metagenome</name>
    <dbReference type="NCBI Taxonomy" id="408172"/>
    <lineage>
        <taxon>unclassified sequences</taxon>
        <taxon>metagenomes</taxon>
        <taxon>ecological metagenomes</taxon>
    </lineage>
</organism>
<reference evidence="1" key="1">
    <citation type="submission" date="2018-05" db="EMBL/GenBank/DDBJ databases">
        <authorList>
            <person name="Lanie J.A."/>
            <person name="Ng W.-L."/>
            <person name="Kazmierczak K.M."/>
            <person name="Andrzejewski T.M."/>
            <person name="Davidsen T.M."/>
            <person name="Wayne K.J."/>
            <person name="Tettelin H."/>
            <person name="Glass J.I."/>
            <person name="Rusch D."/>
            <person name="Podicherti R."/>
            <person name="Tsui H.-C.T."/>
            <person name="Winkler M.E."/>
        </authorList>
    </citation>
    <scope>NUCLEOTIDE SEQUENCE</scope>
</reference>
<name>A0A382PFW6_9ZZZZ</name>
<proteinExistence type="predicted"/>
<accession>A0A382PFW6</accession>
<sequence>MSIRKDRQMIGIKRAKSQGIKFGRKDVVDEDKELAIYQLRHKGKSIRYIANKVGISVGRTHQVCSSMSM</sequence>